<dbReference type="CDD" id="cd00118">
    <property type="entry name" value="LysM"/>
    <property type="match status" value="1"/>
</dbReference>
<dbReference type="SMART" id="SM00257">
    <property type="entry name" value="LysM"/>
    <property type="match status" value="1"/>
</dbReference>
<organism evidence="3">
    <name type="scientific">Hemiselmis tepida</name>
    <dbReference type="NCBI Taxonomy" id="464990"/>
    <lineage>
        <taxon>Eukaryota</taxon>
        <taxon>Cryptophyceae</taxon>
        <taxon>Cryptomonadales</taxon>
        <taxon>Hemiselmidaceae</taxon>
        <taxon>Hemiselmis</taxon>
    </lineage>
</organism>
<sequence>MGTGGIMGASVRALLVLCWLSAAVGLPDEAPWGNAWSDASGVVTLAFEPLAVFYACTVRAQTYSSMAECSAACEAGSCSRQREDATPPPIAGQNISGVVTFVSTFAPGIILGQNLNFTVMGATPGMQIRVKEDPGLPVGMSYKALPGGALLLDWVPRDTQHGFVHELELEATLGGQEAAPWRIRVPVVPASVAFDLPGNLTGDRALHAVPGAPASVDLHCQSNYPAWMELAPGHDTLPGGMRVIDGSDGTRPFTWGPRRLGGQLGAFPGPSKLVTYDPLRGSEGSETTVCFDCMAIQAKARLCVTFKVELCRRAAREGDTLTSVSREAFSQPNWRRLWNLNPQLAADPRASLAEGEIITMGPSYTVLPGDTLDLIAGRFHTTSKGILALNPQMAASAPGGGARPLEAGSAICLPTCTSEPSPSQDYVHPY</sequence>
<evidence type="ECO:0000256" key="1">
    <source>
        <dbReference type="SAM" id="SignalP"/>
    </source>
</evidence>
<dbReference type="Pfam" id="PF01476">
    <property type="entry name" value="LysM"/>
    <property type="match status" value="1"/>
</dbReference>
<protein>
    <recommendedName>
        <fullName evidence="2">LysM domain-containing protein</fullName>
    </recommendedName>
</protein>
<dbReference type="AlphaFoldDB" id="A0A7S0Z289"/>
<keyword evidence="1" id="KW-0732">Signal</keyword>
<evidence type="ECO:0000313" key="3">
    <source>
        <dbReference type="EMBL" id="CAD8808592.1"/>
    </source>
</evidence>
<gene>
    <name evidence="3" type="ORF">HTEP1355_LOCUS22273</name>
</gene>
<dbReference type="InterPro" id="IPR036779">
    <property type="entry name" value="LysM_dom_sf"/>
</dbReference>
<feature type="chain" id="PRO_5030793119" description="LysM domain-containing protein" evidence="1">
    <location>
        <begin position="26"/>
        <end position="430"/>
    </location>
</feature>
<dbReference type="Gene3D" id="3.10.350.10">
    <property type="entry name" value="LysM domain"/>
    <property type="match status" value="1"/>
</dbReference>
<name>A0A7S0Z289_9CRYP</name>
<feature type="signal peptide" evidence="1">
    <location>
        <begin position="1"/>
        <end position="25"/>
    </location>
</feature>
<reference evidence="3" key="1">
    <citation type="submission" date="2021-01" db="EMBL/GenBank/DDBJ databases">
        <authorList>
            <person name="Corre E."/>
            <person name="Pelletier E."/>
            <person name="Niang G."/>
            <person name="Scheremetjew M."/>
            <person name="Finn R."/>
            <person name="Kale V."/>
            <person name="Holt S."/>
            <person name="Cochrane G."/>
            <person name="Meng A."/>
            <person name="Brown T."/>
            <person name="Cohen L."/>
        </authorList>
    </citation>
    <scope>NUCLEOTIDE SEQUENCE</scope>
    <source>
        <strain evidence="3">CCMP443</strain>
    </source>
</reference>
<proteinExistence type="predicted"/>
<dbReference type="InterPro" id="IPR018392">
    <property type="entry name" value="LysM"/>
</dbReference>
<dbReference type="EMBL" id="HBFN01038344">
    <property type="protein sequence ID" value="CAD8808592.1"/>
    <property type="molecule type" value="Transcribed_RNA"/>
</dbReference>
<dbReference type="PROSITE" id="PS51782">
    <property type="entry name" value="LYSM"/>
    <property type="match status" value="1"/>
</dbReference>
<accession>A0A7S0Z289</accession>
<evidence type="ECO:0000259" key="2">
    <source>
        <dbReference type="PROSITE" id="PS51782"/>
    </source>
</evidence>
<feature type="domain" description="LysM" evidence="2">
    <location>
        <begin position="362"/>
        <end position="413"/>
    </location>
</feature>